<gene>
    <name evidence="2" type="ORF">FGKAn22_23530</name>
</gene>
<dbReference type="Gene3D" id="3.20.20.100">
    <property type="entry name" value="NADP-dependent oxidoreductase domain"/>
    <property type="match status" value="1"/>
</dbReference>
<protein>
    <submittedName>
        <fullName evidence="2">Aldo/keto reductase</fullName>
    </submittedName>
</protein>
<evidence type="ECO:0000313" key="2">
    <source>
        <dbReference type="EMBL" id="BBJ00661.1"/>
    </source>
</evidence>
<evidence type="ECO:0000313" key="3">
    <source>
        <dbReference type="Proteomes" id="UP001319121"/>
    </source>
</evidence>
<proteinExistence type="predicted"/>
<reference evidence="2 3" key="1">
    <citation type="submission" date="2019-03" db="EMBL/GenBank/DDBJ databases">
        <title>Complete genome sequence of Ferrigenium kumadai strain An22, a microaerophilic iron-oxidizing bacterium isolated from a paddy field soil.</title>
        <authorList>
            <person name="Watanabe T."/>
            <person name="Asakawa S."/>
        </authorList>
    </citation>
    <scope>NUCLEOTIDE SEQUENCE [LARGE SCALE GENOMIC DNA]</scope>
    <source>
        <strain evidence="2 3">An22</strain>
    </source>
</reference>
<dbReference type="AlphaFoldDB" id="A0AAN1T0U7"/>
<dbReference type="InterPro" id="IPR036812">
    <property type="entry name" value="NAD(P)_OxRdtase_dom_sf"/>
</dbReference>
<dbReference type="InterPro" id="IPR023210">
    <property type="entry name" value="NADP_OxRdtase_dom"/>
</dbReference>
<organism evidence="2 3">
    <name type="scientific">Ferrigenium kumadai</name>
    <dbReference type="NCBI Taxonomy" id="1682490"/>
    <lineage>
        <taxon>Bacteria</taxon>
        <taxon>Pseudomonadati</taxon>
        <taxon>Pseudomonadota</taxon>
        <taxon>Betaproteobacteria</taxon>
        <taxon>Nitrosomonadales</taxon>
        <taxon>Gallionellaceae</taxon>
        <taxon>Ferrigenium</taxon>
    </lineage>
</organism>
<dbReference type="Pfam" id="PF00248">
    <property type="entry name" value="Aldo_ket_red"/>
    <property type="match status" value="1"/>
</dbReference>
<dbReference type="EMBL" id="AP019536">
    <property type="protein sequence ID" value="BBJ00661.1"/>
    <property type="molecule type" value="Genomic_DNA"/>
</dbReference>
<name>A0AAN1T0U7_9PROT</name>
<dbReference type="Proteomes" id="UP001319121">
    <property type="component" value="Chromosome"/>
</dbReference>
<dbReference type="RefSeq" id="WP_212785885.1">
    <property type="nucleotide sequence ID" value="NZ_AP019536.1"/>
</dbReference>
<dbReference type="PANTHER" id="PTHR43312">
    <property type="entry name" value="D-THREO-ALDOSE 1-DEHYDROGENASE"/>
    <property type="match status" value="1"/>
</dbReference>
<dbReference type="KEGG" id="fku:FGKAn22_23530"/>
<sequence length="287" mass="31619">MRLALGTAQFGLSYGVANSIGQVSGSAAAEILEKARGAGIDTLDTAIAYGDSEARLGQIGVSGWKVVSKLPPLPSDVVDVDSWLEGQLVGSRKRLNIDRLDALLLHRPADLLGKHGAAYCNALRDMRDRGFVSAVGFSIYTPAELDQLWGVFKPDLVQAPFNILDRRLVDSGWLYRMHQEGVRVHTRSAFLQGLLLMQSDGRPAWFKPWKSLLDHWLSECLDMGKSPLEVALGFVLSYPEIERVVVGVDSLTQFNAIVAAAHLRLDRFPDVGSDDLELIDPTRWRIN</sequence>
<dbReference type="InterPro" id="IPR053135">
    <property type="entry name" value="AKR2_Oxidoreductase"/>
</dbReference>
<dbReference type="CDD" id="cd19097">
    <property type="entry name" value="AKR_unchar"/>
    <property type="match status" value="1"/>
</dbReference>
<feature type="domain" description="NADP-dependent oxidoreductase" evidence="1">
    <location>
        <begin position="2"/>
        <end position="266"/>
    </location>
</feature>
<dbReference type="PANTHER" id="PTHR43312:SF1">
    <property type="entry name" value="NADP-DEPENDENT OXIDOREDUCTASE DOMAIN-CONTAINING PROTEIN"/>
    <property type="match status" value="1"/>
</dbReference>
<evidence type="ECO:0000259" key="1">
    <source>
        <dbReference type="Pfam" id="PF00248"/>
    </source>
</evidence>
<accession>A0AAN1T0U7</accession>
<dbReference type="SUPFAM" id="SSF51430">
    <property type="entry name" value="NAD(P)-linked oxidoreductase"/>
    <property type="match status" value="1"/>
</dbReference>
<keyword evidence="3" id="KW-1185">Reference proteome</keyword>